<dbReference type="SUPFAM" id="SSF56524">
    <property type="entry name" value="Oxidoreductase molybdopterin-binding domain"/>
    <property type="match status" value="1"/>
</dbReference>
<dbReference type="Gene3D" id="3.90.420.10">
    <property type="entry name" value="Oxidoreductase, molybdopterin-binding domain"/>
    <property type="match status" value="1"/>
</dbReference>
<keyword evidence="4" id="KW-1185">Reference proteome</keyword>
<evidence type="ECO:0000256" key="1">
    <source>
        <dbReference type="SAM" id="MobiDB-lite"/>
    </source>
</evidence>
<dbReference type="InterPro" id="IPR036374">
    <property type="entry name" value="OxRdtase_Mopterin-bd_sf"/>
</dbReference>
<dbReference type="EMBL" id="WKJQ01000003">
    <property type="protein sequence ID" value="MRW98215.1"/>
    <property type="molecule type" value="Genomic_DNA"/>
</dbReference>
<evidence type="ECO:0000313" key="3">
    <source>
        <dbReference type="EMBL" id="MRW98215.1"/>
    </source>
</evidence>
<accession>A0A6A8GBT5</accession>
<feature type="region of interest" description="Disordered" evidence="1">
    <location>
        <begin position="129"/>
        <end position="149"/>
    </location>
</feature>
<dbReference type="Proteomes" id="UP000443423">
    <property type="component" value="Unassembled WGS sequence"/>
</dbReference>
<feature type="compositionally biased region" description="Basic and acidic residues" evidence="1">
    <location>
        <begin position="137"/>
        <end position="149"/>
    </location>
</feature>
<feature type="domain" description="Oxidoreductase molybdopterin-binding" evidence="2">
    <location>
        <begin position="17"/>
        <end position="127"/>
    </location>
</feature>
<name>A0A6A8GBT5_9EURY</name>
<protein>
    <submittedName>
        <fullName evidence="3">Molybdopterin-dependent oxidoreductase</fullName>
    </submittedName>
</protein>
<evidence type="ECO:0000313" key="4">
    <source>
        <dbReference type="Proteomes" id="UP000443423"/>
    </source>
</evidence>
<gene>
    <name evidence="3" type="ORF">GJR99_16740</name>
</gene>
<sequence length="149" mass="16034">MPSIPTMKSPVLVRGRETQSLDREALASLPRETQDVAVSCASGLRHESTWVGVPIDELLDVSDASPETTHIAVTSTDDCHVYVAIHDALSGMLALEQDGEPLDKPRLVVPGIDGMRSVKNVAEVDAVSLDPDTDPLSLERHPKVDDTES</sequence>
<proteinExistence type="predicted"/>
<reference evidence="3 4" key="1">
    <citation type="submission" date="2019-11" db="EMBL/GenBank/DDBJ databases">
        <title>Whole genome sequence of Haloferax sp. MBLA0078.</title>
        <authorList>
            <person name="Seo M.-J."/>
            <person name="Cho E.-S."/>
        </authorList>
    </citation>
    <scope>NUCLEOTIDE SEQUENCE [LARGE SCALE GENOMIC DNA]</scope>
    <source>
        <strain evidence="3 4">MBLA0078</strain>
    </source>
</reference>
<organism evidence="3 4">
    <name type="scientific">Haloferax marinum</name>
    <dbReference type="NCBI Taxonomy" id="2666143"/>
    <lineage>
        <taxon>Archaea</taxon>
        <taxon>Methanobacteriati</taxon>
        <taxon>Methanobacteriota</taxon>
        <taxon>Stenosarchaea group</taxon>
        <taxon>Halobacteria</taxon>
        <taxon>Halobacteriales</taxon>
        <taxon>Haloferacaceae</taxon>
        <taxon>Haloferax</taxon>
    </lineage>
</organism>
<comment type="caution">
    <text evidence="3">The sequence shown here is derived from an EMBL/GenBank/DDBJ whole genome shotgun (WGS) entry which is preliminary data.</text>
</comment>
<dbReference type="Pfam" id="PF00174">
    <property type="entry name" value="Oxidored_molyb"/>
    <property type="match status" value="1"/>
</dbReference>
<evidence type="ECO:0000259" key="2">
    <source>
        <dbReference type="Pfam" id="PF00174"/>
    </source>
</evidence>
<dbReference type="AlphaFoldDB" id="A0A6A8GBT5"/>
<dbReference type="InterPro" id="IPR000572">
    <property type="entry name" value="OxRdtase_Mopterin-bd_dom"/>
</dbReference>